<feature type="transmembrane region" description="Helical" evidence="7">
    <location>
        <begin position="350"/>
        <end position="372"/>
    </location>
</feature>
<evidence type="ECO:0000256" key="5">
    <source>
        <dbReference type="ARBA" id="ARBA00022989"/>
    </source>
</evidence>
<comment type="similarity">
    <text evidence="2">Belongs to the major facilitator superfamily. Sugar transporter (TC 2.A.1.1) family.</text>
</comment>
<keyword evidence="3" id="KW-0813">Transport</keyword>
<dbReference type="PANTHER" id="PTHR23511:SF34">
    <property type="entry name" value="SYNAPTIC VESICLE GLYCOPROTEIN 2"/>
    <property type="match status" value="1"/>
</dbReference>
<feature type="transmembrane region" description="Helical" evidence="7">
    <location>
        <begin position="326"/>
        <end position="344"/>
    </location>
</feature>
<feature type="transmembrane region" description="Helical" evidence="7">
    <location>
        <begin position="300"/>
        <end position="319"/>
    </location>
</feature>
<dbReference type="OrthoDB" id="5368493at2"/>
<dbReference type="PATRIC" id="fig|445709.3.peg.344"/>
<feature type="transmembrane region" description="Helical" evidence="7">
    <location>
        <begin position="384"/>
        <end position="404"/>
    </location>
</feature>
<dbReference type="PROSITE" id="PS00216">
    <property type="entry name" value="SUGAR_TRANSPORT_1"/>
    <property type="match status" value="1"/>
</dbReference>
<feature type="transmembrane region" description="Helical" evidence="7">
    <location>
        <begin position="50"/>
        <end position="76"/>
    </location>
</feature>
<dbReference type="AlphaFoldDB" id="A0A0G3EJA3"/>
<sequence>MSSSSISERMDRLPITRPHRIAVFALAFAYFFEFADLNTFAFAAPGVMKAWHIAVSSVAFITSASFGGMFIGAVCAGWLADAIGRKRALVLTILCYATFSLLNAASWSVLSLAAFRFLTGVGLSGMTVTANTYVSEFFPAKVRGKYMGRIMTVGLVGIPATAWFARTFVPMASWGWRAVFVWGSLGLIALAFVARMKESPRWLLRRNREAQALRIVEELEALAAARPAPASDVAPHVHREPIDYGRRVPLGRLFEPTERKRTFVLLLVWIFQTLGFYGFVAWVPTLLVKHGFSVVHSLTYASLIAVCNPLGAILASYLVERFERRWFITVDGILIAIFGLAFGLSFQPQAILVFGALVMLSIQAMAVALYTYTPEMFPTDVRSTGMGLTYGVGRLANVVGPFVVSALFDTYGYGSVFVYIAVCWLAVSAVVSVFGTSTTGRSLEALH</sequence>
<feature type="domain" description="Major facilitator superfamily (MFS) profile" evidence="8">
    <location>
        <begin position="22"/>
        <end position="439"/>
    </location>
</feature>
<dbReference type="Gene3D" id="1.20.1250.20">
    <property type="entry name" value="MFS general substrate transporter like domains"/>
    <property type="match status" value="1"/>
</dbReference>
<accession>A0A0G3EJA3</accession>
<dbReference type="PROSITE" id="PS50850">
    <property type="entry name" value="MFS"/>
    <property type="match status" value="1"/>
</dbReference>
<keyword evidence="5 7" id="KW-1133">Transmembrane helix</keyword>
<evidence type="ECO:0000256" key="1">
    <source>
        <dbReference type="ARBA" id="ARBA00004141"/>
    </source>
</evidence>
<dbReference type="CDD" id="cd17316">
    <property type="entry name" value="MFS_SV2_like"/>
    <property type="match status" value="1"/>
</dbReference>
<evidence type="ECO:0000256" key="7">
    <source>
        <dbReference type="SAM" id="Phobius"/>
    </source>
</evidence>
<dbReference type="PANTHER" id="PTHR23511">
    <property type="entry name" value="SYNAPTIC VESICLE GLYCOPROTEIN 2"/>
    <property type="match status" value="1"/>
</dbReference>
<feature type="transmembrane region" description="Helical" evidence="7">
    <location>
        <begin position="113"/>
        <end position="134"/>
    </location>
</feature>
<feature type="transmembrane region" description="Helical" evidence="7">
    <location>
        <begin position="416"/>
        <end position="434"/>
    </location>
</feature>
<dbReference type="InterPro" id="IPR036259">
    <property type="entry name" value="MFS_trans_sf"/>
</dbReference>
<evidence type="ECO:0000313" key="9">
    <source>
        <dbReference type="EMBL" id="AKJ67108.1"/>
    </source>
</evidence>
<dbReference type="InterPro" id="IPR005828">
    <property type="entry name" value="MFS_sugar_transport-like"/>
</dbReference>
<evidence type="ECO:0000259" key="8">
    <source>
        <dbReference type="PROSITE" id="PS50850"/>
    </source>
</evidence>
<proteinExistence type="inferred from homology"/>
<feature type="transmembrane region" description="Helical" evidence="7">
    <location>
        <begin position="88"/>
        <end position="107"/>
    </location>
</feature>
<dbReference type="InterPro" id="IPR005829">
    <property type="entry name" value="Sugar_transporter_CS"/>
</dbReference>
<keyword evidence="6 7" id="KW-0472">Membrane</keyword>
<dbReference type="KEGG" id="ptx:ABW99_01560"/>
<dbReference type="SUPFAM" id="SSF103473">
    <property type="entry name" value="MFS general substrate transporter"/>
    <property type="match status" value="1"/>
</dbReference>
<name>A0A0G3EJA3_9BURK</name>
<evidence type="ECO:0000313" key="10">
    <source>
        <dbReference type="Proteomes" id="UP000036700"/>
    </source>
</evidence>
<organism evidence="9 10">
    <name type="scientific">Pandoraea thiooxydans</name>
    <dbReference type="NCBI Taxonomy" id="445709"/>
    <lineage>
        <taxon>Bacteria</taxon>
        <taxon>Pseudomonadati</taxon>
        <taxon>Pseudomonadota</taxon>
        <taxon>Betaproteobacteria</taxon>
        <taxon>Burkholderiales</taxon>
        <taxon>Burkholderiaceae</taxon>
        <taxon>Pandoraea</taxon>
    </lineage>
</organism>
<dbReference type="EMBL" id="CP011568">
    <property type="protein sequence ID" value="AKJ67108.1"/>
    <property type="molecule type" value="Genomic_DNA"/>
</dbReference>
<evidence type="ECO:0000256" key="6">
    <source>
        <dbReference type="ARBA" id="ARBA00023136"/>
    </source>
</evidence>
<keyword evidence="10" id="KW-1185">Reference proteome</keyword>
<keyword evidence="4 7" id="KW-0812">Transmembrane</keyword>
<dbReference type="RefSeq" id="WP_047212645.1">
    <property type="nucleotide sequence ID" value="NZ_CP011568.3"/>
</dbReference>
<feature type="transmembrane region" description="Helical" evidence="7">
    <location>
        <begin position="21"/>
        <end position="44"/>
    </location>
</feature>
<gene>
    <name evidence="9" type="ORF">ABW99_01560</name>
</gene>
<reference evidence="10" key="1">
    <citation type="submission" date="2015-06" db="EMBL/GenBank/DDBJ databases">
        <authorList>
            <person name="Lim Y.L."/>
            <person name="Ee R."/>
            <person name="Yong D."/>
            <person name="How K.Y."/>
            <person name="Yin W.F."/>
            <person name="Chan K.G."/>
        </authorList>
    </citation>
    <scope>NUCLEOTIDE SEQUENCE [LARGE SCALE GENOMIC DNA]</scope>
    <source>
        <strain evidence="10">DSM 25325</strain>
    </source>
</reference>
<evidence type="ECO:0000256" key="4">
    <source>
        <dbReference type="ARBA" id="ARBA00022692"/>
    </source>
</evidence>
<comment type="subcellular location">
    <subcellularLocation>
        <location evidence="1">Membrane</location>
        <topology evidence="1">Multi-pass membrane protein</topology>
    </subcellularLocation>
</comment>
<evidence type="ECO:0000256" key="3">
    <source>
        <dbReference type="ARBA" id="ARBA00022448"/>
    </source>
</evidence>
<protein>
    <submittedName>
        <fullName evidence="9">MFS transporter</fullName>
    </submittedName>
</protein>
<dbReference type="Proteomes" id="UP000036700">
    <property type="component" value="Chromosome"/>
</dbReference>
<dbReference type="GO" id="GO:0022857">
    <property type="term" value="F:transmembrane transporter activity"/>
    <property type="evidence" value="ECO:0007669"/>
    <property type="project" value="InterPro"/>
</dbReference>
<dbReference type="GO" id="GO:0016020">
    <property type="term" value="C:membrane"/>
    <property type="evidence" value="ECO:0007669"/>
    <property type="project" value="UniProtKB-SubCell"/>
</dbReference>
<feature type="transmembrane region" description="Helical" evidence="7">
    <location>
        <begin position="176"/>
        <end position="196"/>
    </location>
</feature>
<dbReference type="InterPro" id="IPR020846">
    <property type="entry name" value="MFS_dom"/>
</dbReference>
<feature type="transmembrane region" description="Helical" evidence="7">
    <location>
        <begin position="146"/>
        <end position="164"/>
    </location>
</feature>
<dbReference type="STRING" id="445709.ABW99_01560"/>
<dbReference type="Pfam" id="PF00083">
    <property type="entry name" value="Sugar_tr"/>
    <property type="match status" value="1"/>
</dbReference>
<evidence type="ECO:0000256" key="2">
    <source>
        <dbReference type="ARBA" id="ARBA00010992"/>
    </source>
</evidence>
<feature type="transmembrane region" description="Helical" evidence="7">
    <location>
        <begin position="262"/>
        <end position="280"/>
    </location>
</feature>